<keyword evidence="3" id="KW-0496">Mitochondrion</keyword>
<comment type="subcellular location">
    <subcellularLocation>
        <location evidence="1">Mitochondrion</location>
    </subcellularLocation>
</comment>
<dbReference type="InterPro" id="IPR006571">
    <property type="entry name" value="TLDc_dom"/>
</dbReference>
<evidence type="ECO:0000259" key="6">
    <source>
        <dbReference type="PROSITE" id="PS51886"/>
    </source>
</evidence>
<comment type="similarity">
    <text evidence="2">Belongs to the OXR1 family.</text>
</comment>
<dbReference type="PANTHER" id="PTHR23354:SF62">
    <property type="entry name" value="MUSTARD, ISOFORM V"/>
    <property type="match status" value="1"/>
</dbReference>
<accession>A0A0K2TA18</accession>
<evidence type="ECO:0000256" key="1">
    <source>
        <dbReference type="ARBA" id="ARBA00004173"/>
    </source>
</evidence>
<evidence type="ECO:0000256" key="2">
    <source>
        <dbReference type="ARBA" id="ARBA00009540"/>
    </source>
</evidence>
<sequence>MSESGDDKKSHLSHALSLPLEETNERSIRKQQSLRIRPVSKPVPEESVPPPIKDRSWSFGNVAKAVGCGVTAFGSGVVQGTRVVGSGVVQGSKVVGSGVVQGTKAVGSGVVQGTMVVGSGVVSVGSGVIEVGTSVGTGVVHGTKMAGKVTKDVTMAAGKGVFTAGEIVGSAAVSGVSAVGTATVNAGMAVGEASATALNDTTKWVVEKRSRILQPGQEFDEYDILPGETLESVSEANDVDVEILILINELQSRNHLSGKRILLPNAELKKSITEKDAVLPFTHCMDHVRIRASLSLTSSLEEFVFFVTEFYKQDNGDDNIIFTKDIELIEIGLVSHEEFPSCPELLPPDALEHINSSDDDESTKLETTNGSSSDDKRGQLNEGLVFDVDTKNITPASCLDSSLKKDYKITLTYLEDSYLFKEFGAKYSYLINDENLFNLVKFIELWIPKRLKMGEDLRPIIDAKQFGIDINDDSFTYLRLPTLITPSRVLTEDHIRYIYKYLPPQNQNESWNLEYSTSSDGFSLQNLYRRLGNARDPVLITIQDNKDTVFGVFLTCVPRVTEVFIGNGNSWLFSCQEGKKDEFEYDTIFFKTKLFTGCLDCDRSSNRESMRKDQKLCVS</sequence>
<feature type="region of interest" description="Disordered" evidence="5">
    <location>
        <begin position="1"/>
        <end position="52"/>
    </location>
</feature>
<evidence type="ECO:0000313" key="7">
    <source>
        <dbReference type="EMBL" id="CDW22321.1"/>
    </source>
</evidence>
<evidence type="ECO:0000256" key="4">
    <source>
        <dbReference type="ARBA" id="ARBA00040604"/>
    </source>
</evidence>
<feature type="region of interest" description="Disordered" evidence="5">
    <location>
        <begin position="350"/>
        <end position="379"/>
    </location>
</feature>
<feature type="compositionally biased region" description="Basic and acidic residues" evidence="5">
    <location>
        <begin position="1"/>
        <end position="10"/>
    </location>
</feature>
<dbReference type="OrthoDB" id="26679at2759"/>
<dbReference type="PANTHER" id="PTHR23354">
    <property type="entry name" value="NUCLEOLAR PROTEIN 7/ESTROGEN RECEPTOR COACTIVATOR-RELATED"/>
    <property type="match status" value="1"/>
</dbReference>
<dbReference type="GO" id="GO:0006979">
    <property type="term" value="P:response to oxidative stress"/>
    <property type="evidence" value="ECO:0007669"/>
    <property type="project" value="TreeGrafter"/>
</dbReference>
<dbReference type="SMART" id="SM00584">
    <property type="entry name" value="TLDc"/>
    <property type="match status" value="1"/>
</dbReference>
<organism evidence="7">
    <name type="scientific">Lepeophtheirus salmonis</name>
    <name type="common">Salmon louse</name>
    <name type="synonym">Caligus salmonis</name>
    <dbReference type="NCBI Taxonomy" id="72036"/>
    <lineage>
        <taxon>Eukaryota</taxon>
        <taxon>Metazoa</taxon>
        <taxon>Ecdysozoa</taxon>
        <taxon>Arthropoda</taxon>
        <taxon>Crustacea</taxon>
        <taxon>Multicrustacea</taxon>
        <taxon>Hexanauplia</taxon>
        <taxon>Copepoda</taxon>
        <taxon>Siphonostomatoida</taxon>
        <taxon>Caligidae</taxon>
        <taxon>Lepeophtheirus</taxon>
    </lineage>
</organism>
<dbReference type="GO" id="GO:0005634">
    <property type="term" value="C:nucleus"/>
    <property type="evidence" value="ECO:0007669"/>
    <property type="project" value="TreeGrafter"/>
</dbReference>
<evidence type="ECO:0000256" key="3">
    <source>
        <dbReference type="ARBA" id="ARBA00023128"/>
    </source>
</evidence>
<gene>
    <name evidence="7" type="primary">Tldc2</name>
</gene>
<name>A0A0K2TA18_LEPSM</name>
<proteinExistence type="inferred from homology"/>
<evidence type="ECO:0000256" key="5">
    <source>
        <dbReference type="SAM" id="MobiDB-lite"/>
    </source>
</evidence>
<dbReference type="PROSITE" id="PS51886">
    <property type="entry name" value="TLDC"/>
    <property type="match status" value="1"/>
</dbReference>
<dbReference type="GO" id="GO:0005739">
    <property type="term" value="C:mitochondrion"/>
    <property type="evidence" value="ECO:0007669"/>
    <property type="project" value="UniProtKB-SubCell"/>
</dbReference>
<reference evidence="7" key="1">
    <citation type="submission" date="2014-05" db="EMBL/GenBank/DDBJ databases">
        <authorList>
            <person name="Chronopoulou M."/>
        </authorList>
    </citation>
    <scope>NUCLEOTIDE SEQUENCE</scope>
    <source>
        <tissue evidence="7">Whole organism</tissue>
    </source>
</reference>
<dbReference type="EMBL" id="HACA01004960">
    <property type="protein sequence ID" value="CDW22321.1"/>
    <property type="molecule type" value="Transcribed_RNA"/>
</dbReference>
<dbReference type="AlphaFoldDB" id="A0A0K2TA18"/>
<dbReference type="Pfam" id="PF07534">
    <property type="entry name" value="TLD"/>
    <property type="match status" value="1"/>
</dbReference>
<protein>
    <recommendedName>
        <fullName evidence="4">Oxidation resistance protein 1</fullName>
    </recommendedName>
</protein>
<feature type="domain" description="TLDc" evidence="6">
    <location>
        <begin position="488"/>
        <end position="619"/>
    </location>
</feature>